<feature type="compositionally biased region" description="Basic and acidic residues" evidence="2">
    <location>
        <begin position="971"/>
        <end position="986"/>
    </location>
</feature>
<feature type="region of interest" description="Disordered" evidence="2">
    <location>
        <begin position="555"/>
        <end position="577"/>
    </location>
</feature>
<dbReference type="Pfam" id="PF23153">
    <property type="entry name" value="Aip3p_Bud6_N"/>
    <property type="match status" value="1"/>
</dbReference>
<feature type="compositionally biased region" description="Pro residues" evidence="2">
    <location>
        <begin position="285"/>
        <end position="294"/>
    </location>
</feature>
<evidence type="ECO:0000256" key="2">
    <source>
        <dbReference type="SAM" id="MobiDB-lite"/>
    </source>
</evidence>
<accession>A0A8H3TMX1</accession>
<dbReference type="EMBL" id="BLZA01000002">
    <property type="protein sequence ID" value="GHJ83703.1"/>
    <property type="molecule type" value="Genomic_DNA"/>
</dbReference>
<feature type="region of interest" description="Disordered" evidence="2">
    <location>
        <begin position="999"/>
        <end position="1054"/>
    </location>
</feature>
<evidence type="ECO:0000313" key="4">
    <source>
        <dbReference type="EMBL" id="GHJ83703.1"/>
    </source>
</evidence>
<dbReference type="GO" id="GO:0030010">
    <property type="term" value="P:establishment of cell polarity"/>
    <property type="evidence" value="ECO:0007669"/>
    <property type="project" value="TreeGrafter"/>
</dbReference>
<feature type="region of interest" description="Disordered" evidence="2">
    <location>
        <begin position="149"/>
        <end position="294"/>
    </location>
</feature>
<reference evidence="4" key="1">
    <citation type="submission" date="2020-07" db="EMBL/GenBank/DDBJ databases">
        <title>Draft Genome Sequence of a Deep-Sea Yeast, Naganishia (Cryptococcus) liquefaciens strain N6.</title>
        <authorList>
            <person name="Han Y.W."/>
            <person name="Kajitani R."/>
            <person name="Morimoto H."/>
            <person name="Parhat M."/>
            <person name="Tsubouchi H."/>
            <person name="Bakenova O."/>
            <person name="Ogata M."/>
            <person name="Argunhan B."/>
            <person name="Aoki R."/>
            <person name="Kajiwara S."/>
            <person name="Itoh T."/>
            <person name="Iwasaki H."/>
        </authorList>
    </citation>
    <scope>NUCLEOTIDE SEQUENCE</scope>
    <source>
        <strain evidence="4">N6</strain>
    </source>
</reference>
<dbReference type="InterPro" id="IPR005613">
    <property type="entry name" value="AIP3_C"/>
</dbReference>
<keyword evidence="5" id="KW-1185">Reference proteome</keyword>
<feature type="region of interest" description="Disordered" evidence="2">
    <location>
        <begin position="401"/>
        <end position="436"/>
    </location>
</feature>
<feature type="region of interest" description="Disordered" evidence="2">
    <location>
        <begin position="486"/>
        <end position="505"/>
    </location>
</feature>
<protein>
    <recommendedName>
        <fullName evidence="3">Actin interacting protein 3 C-terminal domain-containing protein</fullName>
    </recommendedName>
</protein>
<evidence type="ECO:0000313" key="5">
    <source>
        <dbReference type="Proteomes" id="UP000620104"/>
    </source>
</evidence>
<dbReference type="Proteomes" id="UP000620104">
    <property type="component" value="Unassembled WGS sequence"/>
</dbReference>
<dbReference type="Gene3D" id="1.20.58.1540">
    <property type="entry name" value="Actin interacting protein 3, C-terminal domain"/>
    <property type="match status" value="1"/>
</dbReference>
<comment type="caution">
    <text evidence="4">The sequence shown here is derived from an EMBL/GenBank/DDBJ whole genome shotgun (WGS) entry which is preliminary data.</text>
</comment>
<dbReference type="InterPro" id="IPR051825">
    <property type="entry name" value="SRCIN1"/>
</dbReference>
<gene>
    <name evidence="4" type="ORF">NliqN6_0105</name>
</gene>
<keyword evidence="1" id="KW-0175">Coiled coil</keyword>
<feature type="region of interest" description="Disordered" evidence="2">
    <location>
        <begin position="692"/>
        <end position="743"/>
    </location>
</feature>
<dbReference type="Pfam" id="PF03915">
    <property type="entry name" value="AIP3"/>
    <property type="match status" value="1"/>
</dbReference>
<feature type="compositionally biased region" description="Pro residues" evidence="2">
    <location>
        <begin position="231"/>
        <end position="240"/>
    </location>
</feature>
<proteinExistence type="predicted"/>
<dbReference type="OrthoDB" id="783096at2759"/>
<feature type="compositionally biased region" description="Low complexity" evidence="2">
    <location>
        <begin position="168"/>
        <end position="177"/>
    </location>
</feature>
<dbReference type="GO" id="GO:0005737">
    <property type="term" value="C:cytoplasm"/>
    <property type="evidence" value="ECO:0007669"/>
    <property type="project" value="TreeGrafter"/>
</dbReference>
<dbReference type="AlphaFoldDB" id="A0A8H3TMX1"/>
<feature type="compositionally biased region" description="Pro residues" evidence="2">
    <location>
        <begin position="728"/>
        <end position="743"/>
    </location>
</feature>
<sequence length="1054" mass="114564">MRPSSRAIPAHMESAVTKLLVATRQLLESLQMWSTMRMTDLEVSDTYVKLGNDFNNAVTAFVQNGVSMDDLLSVPQDLRECLESLLALDPTPENLDIYLPRVRSVIVTLLSGLKAKQAVWRKMGGAGAVREGRDARGVLLGVAEGRNEAWRSGTEDDPAAQAQRERNPSPASRSRTPPARPDLPAPSQMITSSVSTTHLPSSSSSSAMERHLSSGAASVNGSLPSRVRNGPLPPAPPDAFRPPRRRVTPTTTATAQPADRSPPRTPVEQTFFPPATTGTSRALPSVPPARPPSIPIRSAERERFALRDAPSPSPATSPVKRSQAELTNEEELPSTPPAPGRRSSAVDTLDRPQPASRFSLDSETDTPKTRRRMTALTGLDIEGQGFLPPLARLPSLEEGLSVDTTSIKAPPLPPPLPAPAPQAPTEESPAALASLTALQNSEALGRRASKRFSQYQYKQLLPGSMHSRGASGGSGRHSRMGSVVEAEMDGEDEQGLSPSPARPARRVGKGTAAAVEVPPPVPPIPEQMLRRVDDETAAAAAGTTTTTATTIPTIVVPDEPEPTTQSLPLEEPPQPAHASTFPVFLQYGRETRKVTLDRRDVTTIADLQALFVAKFEYAPEGRDMFPDVYVKDAGSGVAYLLEDMEDVRPGVLLSLNIDQLDQVKQHFDNTISGLLHEIKELKHNVAQNRRLSAFKPDPGSALSPAMLPVDRTSARSPGKKPALSRPGSPVPPPEGPSPPPPPLLAADLHLQLDDVQSLRRELGIMRQQYVDFVNTSKLAFQRCRDQTQGMREHAATKLSGSRQLLNSGKSALETDSGEVVRSVEEVSDAIDAVKDDVVRRGIVPAPQRMEQMRKNLDLARDSVGKLRDRVSLVAPAWKRTWNEELSTVLEEQRLLKYHESLAADLEGDVEQAQGIFATLMEYMAQRSSGGAGTRRQFRPPAVKEPEAVPNLLLEIRTQDADPTRRLRAIEEQQRARERDKARREGEEFKDELEGFVNGRKLKKTGGTEEAERVRLRKQEASLKKMWEGKEEGGSGGAMTPGKALEAGQAEEGKE</sequence>
<dbReference type="SMART" id="SM00806">
    <property type="entry name" value="AIP3"/>
    <property type="match status" value="1"/>
</dbReference>
<dbReference type="GO" id="GO:0005519">
    <property type="term" value="F:cytoskeletal regulatory protein binding"/>
    <property type="evidence" value="ECO:0007669"/>
    <property type="project" value="InterPro"/>
</dbReference>
<name>A0A8H3TMX1_9TREE</name>
<feature type="compositionally biased region" description="Low complexity" evidence="2">
    <location>
        <begin position="192"/>
        <end position="207"/>
    </location>
</feature>
<evidence type="ECO:0000256" key="1">
    <source>
        <dbReference type="ARBA" id="ARBA00023054"/>
    </source>
</evidence>
<dbReference type="GO" id="GO:0051286">
    <property type="term" value="C:cell tip"/>
    <property type="evidence" value="ECO:0007669"/>
    <property type="project" value="TreeGrafter"/>
</dbReference>
<dbReference type="PANTHER" id="PTHR22741:SF10">
    <property type="entry name" value="COILED-COIL DOMAIN-CONTAINING PROTEIN CG32809"/>
    <property type="match status" value="1"/>
</dbReference>
<evidence type="ECO:0000259" key="3">
    <source>
        <dbReference type="SMART" id="SM00806"/>
    </source>
</evidence>
<feature type="region of interest" description="Disordered" evidence="2">
    <location>
        <begin position="459"/>
        <end position="481"/>
    </location>
</feature>
<organism evidence="4 5">
    <name type="scientific">Naganishia liquefaciens</name>
    <dbReference type="NCBI Taxonomy" id="104408"/>
    <lineage>
        <taxon>Eukaryota</taxon>
        <taxon>Fungi</taxon>
        <taxon>Dikarya</taxon>
        <taxon>Basidiomycota</taxon>
        <taxon>Agaricomycotina</taxon>
        <taxon>Tremellomycetes</taxon>
        <taxon>Filobasidiales</taxon>
        <taxon>Filobasidiaceae</taxon>
        <taxon>Naganishia</taxon>
    </lineage>
</organism>
<feature type="compositionally biased region" description="Pro residues" evidence="2">
    <location>
        <begin position="410"/>
        <end position="422"/>
    </location>
</feature>
<feature type="domain" description="Actin interacting protein 3 C-terminal" evidence="3">
    <location>
        <begin position="584"/>
        <end position="1019"/>
    </location>
</feature>
<dbReference type="InterPro" id="IPR022782">
    <property type="entry name" value="AIP3-like_C"/>
</dbReference>
<feature type="compositionally biased region" description="Basic and acidic residues" evidence="2">
    <location>
        <begin position="1005"/>
        <end position="1032"/>
    </location>
</feature>
<feature type="region of interest" description="Disordered" evidence="2">
    <location>
        <begin position="971"/>
        <end position="990"/>
    </location>
</feature>
<dbReference type="InterPro" id="IPR056279">
    <property type="entry name" value="Aip3p_Bud6_N"/>
</dbReference>
<feature type="compositionally biased region" description="Low complexity" evidence="2">
    <location>
        <begin position="248"/>
        <end position="258"/>
    </location>
</feature>
<dbReference type="PANTHER" id="PTHR22741">
    <property type="entry name" value="P140CAP/SNIP-RELATED"/>
    <property type="match status" value="1"/>
</dbReference>
<feature type="compositionally biased region" description="Polar residues" evidence="2">
    <location>
        <begin position="314"/>
        <end position="326"/>
    </location>
</feature>
<feature type="region of interest" description="Disordered" evidence="2">
    <location>
        <begin position="307"/>
        <end position="370"/>
    </location>
</feature>